<dbReference type="PANTHER" id="PTHR24413">
    <property type="entry name" value="SPECKLE-TYPE POZ PROTEIN"/>
    <property type="match status" value="1"/>
</dbReference>
<dbReference type="Proteomes" id="UP000094527">
    <property type="component" value="Unassembled WGS sequence"/>
</dbReference>
<comment type="caution">
    <text evidence="1">The sequence shown here is derived from an EMBL/GenBank/DDBJ whole genome shotgun (WGS) entry which is preliminary data.</text>
</comment>
<dbReference type="STRING" id="48709.A0A1D2M1Y1"/>
<name>A0A1D2M1Y1_ORCCI</name>
<accession>A0A1D2M1Y1</accession>
<dbReference type="InterPro" id="IPR011333">
    <property type="entry name" value="SKP1/BTB/POZ_sf"/>
</dbReference>
<reference evidence="1 2" key="1">
    <citation type="journal article" date="2016" name="Genome Biol. Evol.">
        <title>Gene Family Evolution Reflects Adaptation to Soil Environmental Stressors in the Genome of the Collembolan Orchesella cincta.</title>
        <authorList>
            <person name="Faddeeva-Vakhrusheva A."/>
            <person name="Derks M.F."/>
            <person name="Anvar S.Y."/>
            <person name="Agamennone V."/>
            <person name="Suring W."/>
            <person name="Smit S."/>
            <person name="van Straalen N.M."/>
            <person name="Roelofs D."/>
        </authorList>
    </citation>
    <scope>NUCLEOTIDE SEQUENCE [LARGE SCALE GENOMIC DNA]</scope>
    <source>
        <tissue evidence="1">Mixed pool</tissue>
    </source>
</reference>
<proteinExistence type="predicted"/>
<gene>
    <name evidence="1" type="ORF">Ocin01_19715</name>
</gene>
<evidence type="ECO:0000313" key="2">
    <source>
        <dbReference type="Proteomes" id="UP000094527"/>
    </source>
</evidence>
<dbReference type="OrthoDB" id="6359816at2759"/>
<keyword evidence="2" id="KW-1185">Reference proteome</keyword>
<sequence>MDELAPELLKIAEKYELSGLKADCVYELGDKLNLENAGELLVLAQTHNAPDLKTRAMDFINLNKDKLLKSKSFQDAVKLADAETLAELYFSQL</sequence>
<dbReference type="Gene3D" id="3.30.710.10">
    <property type="entry name" value="Potassium Channel Kv1.1, Chain A"/>
    <property type="match status" value="1"/>
</dbReference>
<organism evidence="1 2">
    <name type="scientific">Orchesella cincta</name>
    <name type="common">Springtail</name>
    <name type="synonym">Podura cincta</name>
    <dbReference type="NCBI Taxonomy" id="48709"/>
    <lineage>
        <taxon>Eukaryota</taxon>
        <taxon>Metazoa</taxon>
        <taxon>Ecdysozoa</taxon>
        <taxon>Arthropoda</taxon>
        <taxon>Hexapoda</taxon>
        <taxon>Collembola</taxon>
        <taxon>Entomobryomorpha</taxon>
        <taxon>Entomobryoidea</taxon>
        <taxon>Orchesellidae</taxon>
        <taxon>Orchesellinae</taxon>
        <taxon>Orchesella</taxon>
    </lineage>
</organism>
<dbReference type="AlphaFoldDB" id="A0A1D2M1Y1"/>
<evidence type="ECO:0000313" key="1">
    <source>
        <dbReference type="EMBL" id="ODM86966.1"/>
    </source>
</evidence>
<dbReference type="EMBL" id="LJIJ01006598">
    <property type="protein sequence ID" value="ODM86966.1"/>
    <property type="molecule type" value="Genomic_DNA"/>
</dbReference>
<protein>
    <submittedName>
        <fullName evidence="1">Speckle-type POZ protein B</fullName>
    </submittedName>
</protein>